<dbReference type="SMART" id="SM00270">
    <property type="entry name" value="ChtBD1"/>
    <property type="match status" value="1"/>
</dbReference>
<dbReference type="AlphaFoldDB" id="A0AAD5Y418"/>
<dbReference type="EMBL" id="JADGKB010000037">
    <property type="protein sequence ID" value="KAJ3257564.1"/>
    <property type="molecule type" value="Genomic_DNA"/>
</dbReference>
<evidence type="ECO:0000256" key="6">
    <source>
        <dbReference type="PROSITE-ProRule" id="PRU00261"/>
    </source>
</evidence>
<dbReference type="InterPro" id="IPR036861">
    <property type="entry name" value="Endochitinase-like_sf"/>
</dbReference>
<keyword evidence="2" id="KW-0378">Hydrolase</keyword>
<feature type="disulfide bond" evidence="6">
    <location>
        <begin position="101"/>
        <end position="113"/>
    </location>
</feature>
<feature type="compositionally biased region" description="Pro residues" evidence="7">
    <location>
        <begin position="140"/>
        <end position="166"/>
    </location>
</feature>
<dbReference type="Proteomes" id="UP001210925">
    <property type="component" value="Unassembled WGS sequence"/>
</dbReference>
<dbReference type="SUPFAM" id="SSF57016">
    <property type="entry name" value="Plant lectins/antimicrobial peptides"/>
    <property type="match status" value="1"/>
</dbReference>
<dbReference type="PROSITE" id="PS50941">
    <property type="entry name" value="CHIT_BIND_I_2"/>
    <property type="match status" value="1"/>
</dbReference>
<comment type="caution">
    <text evidence="10">The sequence shown here is derived from an EMBL/GenBank/DDBJ whole genome shotgun (WGS) entry which is preliminary data.</text>
</comment>
<sequence length="372" mass="39989">MFKNTLVAALFSSAVAINWTRDKNGDWAHDCDFPGRDIASGRTTGELCSAFCQSVKGCTQYAYLNGICWAKNGNLGRENAVVKKGVVCGINNPPSNPSCGCAAGQCMSQWGYCGTTADYCGVGCKCGNCLTSLTPANPIPPTPVTPNPPANPQPNTVNPPTPPQPPSSGSLFGFSADTYLNAIKSLNPSVGRDVAQALFDQVQKHKDLFPKPLHIAMLLAHIMQETSFSAVREYCAQDGTCLNIPASRYQPYIGRGYMQLTGQANYNRFQQFAGIDVTSSCGITSGACDKLASDINLNWSSSMFVWSWSITDPHVQQGYFGYSLQIQNGAYECSNGQFASNLQAGQTRLKYYHTVLATLGLPADQFGLQGCQ</sequence>
<dbReference type="GO" id="GO:0000272">
    <property type="term" value="P:polysaccharide catabolic process"/>
    <property type="evidence" value="ECO:0007669"/>
    <property type="project" value="UniProtKB-KW"/>
</dbReference>
<keyword evidence="5" id="KW-0624">Polysaccharide degradation</keyword>
<evidence type="ECO:0000259" key="9">
    <source>
        <dbReference type="PROSITE" id="PS50941"/>
    </source>
</evidence>
<dbReference type="GO" id="GO:0004568">
    <property type="term" value="F:chitinase activity"/>
    <property type="evidence" value="ECO:0007669"/>
    <property type="project" value="TreeGrafter"/>
</dbReference>
<feature type="domain" description="Chitin-binding type-1" evidence="9">
    <location>
        <begin position="96"/>
        <end position="131"/>
    </location>
</feature>
<dbReference type="Gene3D" id="1.10.530.10">
    <property type="match status" value="1"/>
</dbReference>
<dbReference type="PANTHER" id="PTHR22595">
    <property type="entry name" value="CHITINASE-RELATED"/>
    <property type="match status" value="1"/>
</dbReference>
<keyword evidence="4" id="KW-0326">Glycosidase</keyword>
<dbReference type="SUPFAM" id="SSF53955">
    <property type="entry name" value="Lysozyme-like"/>
    <property type="match status" value="1"/>
</dbReference>
<keyword evidence="6" id="KW-1015">Disulfide bond</keyword>
<evidence type="ECO:0000313" key="10">
    <source>
        <dbReference type="EMBL" id="KAJ3257564.1"/>
    </source>
</evidence>
<feature type="chain" id="PRO_5041991346" description="Chitin-binding type-1 domain-containing protein" evidence="8">
    <location>
        <begin position="17"/>
        <end position="372"/>
    </location>
</feature>
<dbReference type="Gene3D" id="3.30.60.10">
    <property type="entry name" value="Endochitinase-like"/>
    <property type="match status" value="1"/>
</dbReference>
<dbReference type="CDD" id="cd00035">
    <property type="entry name" value="ChtBD1"/>
    <property type="match status" value="1"/>
</dbReference>
<accession>A0AAD5Y418</accession>
<proteinExistence type="predicted"/>
<evidence type="ECO:0000256" key="7">
    <source>
        <dbReference type="SAM" id="MobiDB-lite"/>
    </source>
</evidence>
<keyword evidence="3" id="KW-0119">Carbohydrate metabolism</keyword>
<keyword evidence="11" id="KW-1185">Reference proteome</keyword>
<evidence type="ECO:0000256" key="5">
    <source>
        <dbReference type="ARBA" id="ARBA00023326"/>
    </source>
</evidence>
<feature type="disulfide bond" evidence="6">
    <location>
        <begin position="106"/>
        <end position="120"/>
    </location>
</feature>
<keyword evidence="1 6" id="KW-0147">Chitin-binding</keyword>
<comment type="caution">
    <text evidence="6">Lacks conserved residue(s) required for the propagation of feature annotation.</text>
</comment>
<evidence type="ECO:0000256" key="8">
    <source>
        <dbReference type="SAM" id="SignalP"/>
    </source>
</evidence>
<evidence type="ECO:0000256" key="4">
    <source>
        <dbReference type="ARBA" id="ARBA00023295"/>
    </source>
</evidence>
<evidence type="ECO:0000313" key="11">
    <source>
        <dbReference type="Proteomes" id="UP001210925"/>
    </source>
</evidence>
<evidence type="ECO:0000256" key="1">
    <source>
        <dbReference type="ARBA" id="ARBA00022669"/>
    </source>
</evidence>
<dbReference type="InterPro" id="IPR023346">
    <property type="entry name" value="Lysozyme-like_dom_sf"/>
</dbReference>
<protein>
    <recommendedName>
        <fullName evidence="9">Chitin-binding type-1 domain-containing protein</fullName>
    </recommendedName>
</protein>
<dbReference type="PANTHER" id="PTHR22595:SF197">
    <property type="entry name" value="CHITINASE FAMILY PROTEIN"/>
    <property type="match status" value="1"/>
</dbReference>
<reference evidence="10" key="1">
    <citation type="submission" date="2020-05" db="EMBL/GenBank/DDBJ databases">
        <title>Phylogenomic resolution of chytrid fungi.</title>
        <authorList>
            <person name="Stajich J.E."/>
            <person name="Amses K."/>
            <person name="Simmons R."/>
            <person name="Seto K."/>
            <person name="Myers J."/>
            <person name="Bonds A."/>
            <person name="Quandt C.A."/>
            <person name="Barry K."/>
            <person name="Liu P."/>
            <person name="Grigoriev I."/>
            <person name="Longcore J.E."/>
            <person name="James T.Y."/>
        </authorList>
    </citation>
    <scope>NUCLEOTIDE SEQUENCE</scope>
    <source>
        <strain evidence="10">PLAUS21</strain>
    </source>
</reference>
<feature type="signal peptide" evidence="8">
    <location>
        <begin position="1"/>
        <end position="16"/>
    </location>
</feature>
<name>A0AAD5Y418_9FUNG</name>
<dbReference type="InterPro" id="IPR001002">
    <property type="entry name" value="Chitin-bd_1"/>
</dbReference>
<gene>
    <name evidence="10" type="ORF">HK103_004473</name>
</gene>
<dbReference type="Gene3D" id="3.50.4.10">
    <property type="entry name" value="Hepatocyte Growth Factor"/>
    <property type="match status" value="1"/>
</dbReference>
<feature type="region of interest" description="Disordered" evidence="7">
    <location>
        <begin position="140"/>
        <end position="169"/>
    </location>
</feature>
<dbReference type="GO" id="GO:0008061">
    <property type="term" value="F:chitin binding"/>
    <property type="evidence" value="ECO:0007669"/>
    <property type="project" value="UniProtKB-UniRule"/>
</dbReference>
<keyword evidence="8" id="KW-0732">Signal</keyword>
<evidence type="ECO:0000256" key="3">
    <source>
        <dbReference type="ARBA" id="ARBA00023277"/>
    </source>
</evidence>
<evidence type="ECO:0000256" key="2">
    <source>
        <dbReference type="ARBA" id="ARBA00022801"/>
    </source>
</evidence>
<organism evidence="10 11">
    <name type="scientific">Boothiomyces macroporosus</name>
    <dbReference type="NCBI Taxonomy" id="261099"/>
    <lineage>
        <taxon>Eukaryota</taxon>
        <taxon>Fungi</taxon>
        <taxon>Fungi incertae sedis</taxon>
        <taxon>Chytridiomycota</taxon>
        <taxon>Chytridiomycota incertae sedis</taxon>
        <taxon>Chytridiomycetes</taxon>
        <taxon>Rhizophydiales</taxon>
        <taxon>Terramycetaceae</taxon>
        <taxon>Boothiomyces</taxon>
    </lineage>
</organism>